<dbReference type="Gene3D" id="3.60.10.10">
    <property type="entry name" value="Endonuclease/exonuclease/phosphatase"/>
    <property type="match status" value="1"/>
</dbReference>
<dbReference type="EMBL" id="UYYA01001735">
    <property type="protein sequence ID" value="VDM55587.1"/>
    <property type="molecule type" value="Genomic_DNA"/>
</dbReference>
<dbReference type="OrthoDB" id="5854880at2759"/>
<evidence type="ECO:0000256" key="1">
    <source>
        <dbReference type="SAM" id="MobiDB-lite"/>
    </source>
</evidence>
<dbReference type="AlphaFoldDB" id="A0A0R3PI24"/>
<gene>
    <name evidence="2" type="ORF">ACOC_LOCUS4002</name>
</gene>
<accession>A0A0R3PI24</accession>
<protein>
    <submittedName>
        <fullName evidence="2 4">Uncharacterized protein</fullName>
    </submittedName>
</protein>
<evidence type="ECO:0000313" key="2">
    <source>
        <dbReference type="EMBL" id="VDM55587.1"/>
    </source>
</evidence>
<reference evidence="4" key="1">
    <citation type="submission" date="2017-02" db="UniProtKB">
        <authorList>
            <consortium name="WormBaseParasite"/>
        </authorList>
    </citation>
    <scope>IDENTIFICATION</scope>
</reference>
<reference evidence="2 3" key="2">
    <citation type="submission" date="2018-11" db="EMBL/GenBank/DDBJ databases">
        <authorList>
            <consortium name="Pathogen Informatics"/>
        </authorList>
    </citation>
    <scope>NUCLEOTIDE SEQUENCE [LARGE SCALE GENOMIC DNA]</scope>
    <source>
        <strain evidence="2 3">Costa Rica</strain>
    </source>
</reference>
<proteinExistence type="predicted"/>
<evidence type="ECO:0000313" key="3">
    <source>
        <dbReference type="Proteomes" id="UP000267027"/>
    </source>
</evidence>
<sequence length="163" mass="18915">MTIFTYNSRTLASESSIEDLFTQARRIRHDVISLVETRIRQPFKAVYETGEELFLGTCDSRRVDGVGVLVNTSLSMSIDSFEHLTTQIRCLRLKDVDHYQLRQSSSLTRRHQTMTKKKPKRSIWAWRSSTEKTPHSSRSSLQISTLKLEQQERLKDVRLGPTD</sequence>
<name>A0A0R3PI24_ANGCS</name>
<organism evidence="4">
    <name type="scientific">Angiostrongylus costaricensis</name>
    <name type="common">Nematode worm</name>
    <dbReference type="NCBI Taxonomy" id="334426"/>
    <lineage>
        <taxon>Eukaryota</taxon>
        <taxon>Metazoa</taxon>
        <taxon>Ecdysozoa</taxon>
        <taxon>Nematoda</taxon>
        <taxon>Chromadorea</taxon>
        <taxon>Rhabditida</taxon>
        <taxon>Rhabditina</taxon>
        <taxon>Rhabditomorpha</taxon>
        <taxon>Strongyloidea</taxon>
        <taxon>Metastrongylidae</taxon>
        <taxon>Angiostrongylus</taxon>
    </lineage>
</organism>
<dbReference type="Proteomes" id="UP000267027">
    <property type="component" value="Unassembled WGS sequence"/>
</dbReference>
<feature type="region of interest" description="Disordered" evidence="1">
    <location>
        <begin position="120"/>
        <end position="147"/>
    </location>
</feature>
<dbReference type="InterPro" id="IPR036691">
    <property type="entry name" value="Endo/exonu/phosph_ase_sf"/>
</dbReference>
<keyword evidence="3" id="KW-1185">Reference proteome</keyword>
<dbReference type="WBParaSite" id="ACOC_0000400101-mRNA-1">
    <property type="protein sequence ID" value="ACOC_0000400101-mRNA-1"/>
    <property type="gene ID" value="ACOC_0000400101"/>
</dbReference>
<evidence type="ECO:0000313" key="4">
    <source>
        <dbReference type="WBParaSite" id="ACOC_0000400101-mRNA-1"/>
    </source>
</evidence>
<feature type="compositionally biased region" description="Polar residues" evidence="1">
    <location>
        <begin position="136"/>
        <end position="147"/>
    </location>
</feature>